<dbReference type="Proteomes" id="UP000008068">
    <property type="component" value="Unassembled WGS sequence"/>
</dbReference>
<keyword evidence="4" id="KW-1185">Reference proteome</keyword>
<reference evidence="4" key="1">
    <citation type="submission" date="2011-07" db="EMBL/GenBank/DDBJ databases">
        <authorList>
            <consortium name="Caenorhabditis brenneri Sequencing and Analysis Consortium"/>
            <person name="Wilson R.K."/>
        </authorList>
    </citation>
    <scope>NUCLEOTIDE SEQUENCE [LARGE SCALE GENOMIC DNA]</scope>
    <source>
        <strain evidence="4">PB2801</strain>
    </source>
</reference>
<feature type="compositionally biased region" description="Low complexity" evidence="2">
    <location>
        <begin position="294"/>
        <end position="308"/>
    </location>
</feature>
<organism evidence="4">
    <name type="scientific">Caenorhabditis brenneri</name>
    <name type="common">Nematode worm</name>
    <dbReference type="NCBI Taxonomy" id="135651"/>
    <lineage>
        <taxon>Eukaryota</taxon>
        <taxon>Metazoa</taxon>
        <taxon>Ecdysozoa</taxon>
        <taxon>Nematoda</taxon>
        <taxon>Chromadorea</taxon>
        <taxon>Rhabditida</taxon>
        <taxon>Rhabditina</taxon>
        <taxon>Rhabditomorpha</taxon>
        <taxon>Rhabditoidea</taxon>
        <taxon>Rhabditidae</taxon>
        <taxon>Peloderinae</taxon>
        <taxon>Caenorhabditis</taxon>
    </lineage>
</organism>
<dbReference type="HOGENOM" id="CLU_872177_0_0_1"/>
<name>G0M7P2_CAEBE</name>
<dbReference type="AlphaFoldDB" id="G0M7P2"/>
<keyword evidence="1" id="KW-0175">Coiled coil</keyword>
<proteinExistence type="predicted"/>
<evidence type="ECO:0000313" key="3">
    <source>
        <dbReference type="EMBL" id="EGT30646.1"/>
    </source>
</evidence>
<evidence type="ECO:0000256" key="2">
    <source>
        <dbReference type="SAM" id="MobiDB-lite"/>
    </source>
</evidence>
<dbReference type="EMBL" id="GL379786">
    <property type="protein sequence ID" value="EGT30646.1"/>
    <property type="molecule type" value="Genomic_DNA"/>
</dbReference>
<accession>G0M7P2</accession>
<sequence length="319" mass="37094">MDPPAGNGGLITPTSQFTLEHPLLLKLVVCPCDKKVTDVIPLNCAEINSHLPLERVSHALNITKMFPVEHNVSLADLIKREPVTIDTFDRRQKDDFMNSVCAIQSWQRDSCRNKIKKQDLHLRTVQAKLREITRTISQSKKEMKVCKKAISKASKNVELAETTAMEAEAALLSIKVDCFASRGIEVWEIHQTIAITNETNQGQFIESFLKWREANDNKVKKNTDLNLLRDEEKVLQKFLEEHIAEEGRMKLVVEEETKKLMELNKSWEQFEIERAVLEPLQPLRGPTLRKIRQQRQQQRQQAPIQQRQRQPRRRQRRQP</sequence>
<feature type="region of interest" description="Disordered" evidence="2">
    <location>
        <begin position="285"/>
        <end position="319"/>
    </location>
</feature>
<feature type="coiled-coil region" evidence="1">
    <location>
        <begin position="122"/>
        <end position="170"/>
    </location>
</feature>
<gene>
    <name evidence="3" type="ORF">CAEBREN_26029</name>
</gene>
<protein>
    <submittedName>
        <fullName evidence="3">Uncharacterized protein</fullName>
    </submittedName>
</protein>
<evidence type="ECO:0000256" key="1">
    <source>
        <dbReference type="SAM" id="Coils"/>
    </source>
</evidence>
<evidence type="ECO:0000313" key="4">
    <source>
        <dbReference type="Proteomes" id="UP000008068"/>
    </source>
</evidence>
<dbReference type="InParanoid" id="G0M7P2"/>
<feature type="compositionally biased region" description="Basic residues" evidence="2">
    <location>
        <begin position="309"/>
        <end position="319"/>
    </location>
</feature>